<feature type="compositionally biased region" description="Polar residues" evidence="9">
    <location>
        <begin position="674"/>
        <end position="690"/>
    </location>
</feature>
<feature type="transmembrane region" description="Helical" evidence="8">
    <location>
        <begin position="169"/>
        <end position="191"/>
    </location>
</feature>
<feature type="compositionally biased region" description="Polar residues" evidence="9">
    <location>
        <begin position="567"/>
        <end position="577"/>
    </location>
</feature>
<evidence type="ECO:0000313" key="12">
    <source>
        <dbReference type="Proteomes" id="UP000593564"/>
    </source>
</evidence>
<dbReference type="AlphaFoldDB" id="A0A7J7GYN8"/>
<evidence type="ECO:0000256" key="1">
    <source>
        <dbReference type="ARBA" id="ARBA00004127"/>
    </source>
</evidence>
<dbReference type="GO" id="GO:0019706">
    <property type="term" value="F:protein-cysteine S-palmitoyltransferase activity"/>
    <property type="evidence" value="ECO:0007669"/>
    <property type="project" value="UniProtKB-EC"/>
</dbReference>
<reference evidence="12" key="1">
    <citation type="journal article" date="2020" name="Nat. Commun.">
        <title>Genome assembly of wild tea tree DASZ reveals pedigree and selection history of tea varieties.</title>
        <authorList>
            <person name="Zhang W."/>
            <person name="Zhang Y."/>
            <person name="Qiu H."/>
            <person name="Guo Y."/>
            <person name="Wan H."/>
            <person name="Zhang X."/>
            <person name="Scossa F."/>
            <person name="Alseekh S."/>
            <person name="Zhang Q."/>
            <person name="Wang P."/>
            <person name="Xu L."/>
            <person name="Schmidt M.H."/>
            <person name="Jia X."/>
            <person name="Li D."/>
            <person name="Zhu A."/>
            <person name="Guo F."/>
            <person name="Chen W."/>
            <person name="Ni D."/>
            <person name="Usadel B."/>
            <person name="Fernie A.R."/>
            <person name="Wen W."/>
        </authorList>
    </citation>
    <scope>NUCLEOTIDE SEQUENCE [LARGE SCALE GENOMIC DNA]</scope>
    <source>
        <strain evidence="12">cv. G240</strain>
    </source>
</reference>
<dbReference type="InterPro" id="IPR039859">
    <property type="entry name" value="PFA4/ZDH16/20/ERF2-like"/>
</dbReference>
<feature type="region of interest" description="Disordered" evidence="9">
    <location>
        <begin position="644"/>
        <end position="708"/>
    </location>
</feature>
<evidence type="ECO:0000256" key="5">
    <source>
        <dbReference type="ARBA" id="ARBA00022989"/>
    </source>
</evidence>
<evidence type="ECO:0000313" key="11">
    <source>
        <dbReference type="EMBL" id="KAF5945487.1"/>
    </source>
</evidence>
<comment type="caution">
    <text evidence="11">The sequence shown here is derived from an EMBL/GenBank/DDBJ whole genome shotgun (WGS) entry which is preliminary data.</text>
</comment>
<feature type="transmembrane region" description="Helical" evidence="8">
    <location>
        <begin position="401"/>
        <end position="425"/>
    </location>
</feature>
<name>A0A7J7GYN8_CAMSI</name>
<feature type="transmembrane region" description="Helical" evidence="8">
    <location>
        <begin position="352"/>
        <end position="381"/>
    </location>
</feature>
<keyword evidence="6 8" id="KW-0472">Membrane</keyword>
<organism evidence="11 12">
    <name type="scientific">Camellia sinensis</name>
    <name type="common">Tea plant</name>
    <name type="synonym">Thea sinensis</name>
    <dbReference type="NCBI Taxonomy" id="4442"/>
    <lineage>
        <taxon>Eukaryota</taxon>
        <taxon>Viridiplantae</taxon>
        <taxon>Streptophyta</taxon>
        <taxon>Embryophyta</taxon>
        <taxon>Tracheophyta</taxon>
        <taxon>Spermatophyta</taxon>
        <taxon>Magnoliopsida</taxon>
        <taxon>eudicotyledons</taxon>
        <taxon>Gunneridae</taxon>
        <taxon>Pentapetalae</taxon>
        <taxon>asterids</taxon>
        <taxon>Ericales</taxon>
        <taxon>Theaceae</taxon>
        <taxon>Camellia</taxon>
    </lineage>
</organism>
<comment type="subcellular location">
    <subcellularLocation>
        <location evidence="1">Endomembrane system</location>
        <topology evidence="1">Multi-pass membrane protein</topology>
    </subcellularLocation>
</comment>
<keyword evidence="7 8" id="KW-0012">Acyltransferase</keyword>
<dbReference type="PANTHER" id="PTHR22883:SF265">
    <property type="entry name" value="PROTEIN S-ACYLTRANSFERASE 22-RELATED"/>
    <property type="match status" value="1"/>
</dbReference>
<dbReference type="EC" id="2.3.1.225" evidence="8"/>
<gene>
    <name evidence="11" type="ORF">HYC85_015715</name>
</gene>
<evidence type="ECO:0000256" key="3">
    <source>
        <dbReference type="ARBA" id="ARBA00022679"/>
    </source>
</evidence>
<keyword evidence="3 8" id="KW-0808">Transferase</keyword>
<evidence type="ECO:0000256" key="2">
    <source>
        <dbReference type="ARBA" id="ARBA00008574"/>
    </source>
</evidence>
<accession>A0A7J7GYN8</accession>
<feature type="domain" description="Palmitoyltransferase DHHC" evidence="10">
    <location>
        <begin position="307"/>
        <end position="440"/>
    </location>
</feature>
<dbReference type="EMBL" id="JACBKZ010000007">
    <property type="protein sequence ID" value="KAF5945487.1"/>
    <property type="molecule type" value="Genomic_DNA"/>
</dbReference>
<reference evidence="11 12" key="2">
    <citation type="submission" date="2020-07" db="EMBL/GenBank/DDBJ databases">
        <title>Genome assembly of wild tea tree DASZ reveals pedigree and selection history of tea varieties.</title>
        <authorList>
            <person name="Zhang W."/>
        </authorList>
    </citation>
    <scope>NUCLEOTIDE SEQUENCE [LARGE SCALE GENOMIC DNA]</scope>
    <source>
        <strain evidence="12">cv. G240</strain>
        <tissue evidence="11">Leaf</tissue>
    </source>
</reference>
<keyword evidence="5 8" id="KW-1133">Transmembrane helix</keyword>
<dbReference type="PANTHER" id="PTHR22883">
    <property type="entry name" value="ZINC FINGER DHHC DOMAIN CONTAINING PROTEIN"/>
    <property type="match status" value="1"/>
</dbReference>
<comment type="similarity">
    <text evidence="2 8">Belongs to the DHHC palmitoyltransferase family.</text>
</comment>
<sequence length="741" mass="81392">MNTYNGPNSASKRITTAIYSNLLEATPMNRSAVRVFKVQYEGLSKKAIKLLRSKGGLKLLQSKRGSKLLRSQRAYGKLGRHTQSYPGRNIPWLAPGETGVRAVNGRAELKLAQSSLRLSIAMLTSKMKKHGWQLPYHPLQVVAVAVFLALGFAFYVFFAPFVGNNLLQYIAIGLYTPLITCAFSLYIWCAAADPADPGVFKSKKYLKIPDSKNHVRFKESKLGGESTSSIQDANAATIGGKPLDKGVKDTDTAGEDYTAEIENKNASPCHSFCFTALMAFIPCASLCICSNQHEESCEQQLSEDGMFYCSLCEVEVFKYSKHCRVCDKCVDRFDHHCRWLNNCIGKRNYRQFFTLMVSSLLLLVLQWSTGILVIICCFLERKRYSVDIASKLGSSFTLVPFTIVVAMCTILAMIATLPLAQLFFFHVLLIKKGISTYDYIIALREQEQGIGGQQSPQMSPVSSLTGLSSASSVNAFHRGAWCTPPRLFLEDQFDVIPPDSGSVSSLGKKTVTEEPIKKKNPTAVKISPWTLARLNAEQVSKAAAEARKKSKILQPVVRSETPFGLETNGSFGSSSSRRMVPKPDNNSRRRPSKRIRLPADLTNVSAKNDLIPETSTSLAPLQLEARSAFRTSLAMSGSMAIVGSSPESSLDSPDLHHPFRAAPSGPEEARRLTGLSTAQKAIPLSRSTSDGYEASGGEDSDRVPSRAVQRSTDWSNLLFSSDWDANVVRLKAPASSNNRNI</sequence>
<evidence type="ECO:0000259" key="10">
    <source>
        <dbReference type="Pfam" id="PF01529"/>
    </source>
</evidence>
<comment type="domain">
    <text evidence="8">The DHHC domain is required for palmitoyltransferase activity.</text>
</comment>
<feature type="transmembrane region" description="Helical" evidence="8">
    <location>
        <begin position="136"/>
        <end position="157"/>
    </location>
</feature>
<protein>
    <recommendedName>
        <fullName evidence="8">S-acyltransferase</fullName>
        <ecNumber evidence="8">2.3.1.225</ecNumber>
    </recommendedName>
    <alternativeName>
        <fullName evidence="8">Palmitoyltransferase</fullName>
    </alternativeName>
</protein>
<evidence type="ECO:0000256" key="4">
    <source>
        <dbReference type="ARBA" id="ARBA00022692"/>
    </source>
</evidence>
<keyword evidence="4 8" id="KW-0812">Transmembrane</keyword>
<dbReference type="InterPro" id="IPR001594">
    <property type="entry name" value="Palmitoyltrfase_DHHC"/>
</dbReference>
<dbReference type="PROSITE" id="PS50216">
    <property type="entry name" value="DHHC"/>
    <property type="match status" value="1"/>
</dbReference>
<evidence type="ECO:0000256" key="9">
    <source>
        <dbReference type="SAM" id="MobiDB-lite"/>
    </source>
</evidence>
<evidence type="ECO:0000256" key="7">
    <source>
        <dbReference type="ARBA" id="ARBA00023315"/>
    </source>
</evidence>
<evidence type="ECO:0000256" key="8">
    <source>
        <dbReference type="RuleBase" id="RU079119"/>
    </source>
</evidence>
<dbReference type="Proteomes" id="UP000593564">
    <property type="component" value="Unassembled WGS sequence"/>
</dbReference>
<dbReference type="GO" id="GO:0006612">
    <property type="term" value="P:protein targeting to membrane"/>
    <property type="evidence" value="ECO:0007669"/>
    <property type="project" value="TreeGrafter"/>
</dbReference>
<feature type="region of interest" description="Disordered" evidence="9">
    <location>
        <begin position="563"/>
        <end position="593"/>
    </location>
</feature>
<keyword evidence="12" id="KW-1185">Reference proteome</keyword>
<dbReference type="Pfam" id="PF01529">
    <property type="entry name" value="DHHC"/>
    <property type="match status" value="1"/>
</dbReference>
<dbReference type="GO" id="GO:0005783">
    <property type="term" value="C:endoplasmic reticulum"/>
    <property type="evidence" value="ECO:0007669"/>
    <property type="project" value="TreeGrafter"/>
</dbReference>
<evidence type="ECO:0000256" key="6">
    <source>
        <dbReference type="ARBA" id="ARBA00023136"/>
    </source>
</evidence>
<comment type="catalytic activity">
    <reaction evidence="8">
        <text>L-cysteinyl-[protein] + hexadecanoyl-CoA = S-hexadecanoyl-L-cysteinyl-[protein] + CoA</text>
        <dbReference type="Rhea" id="RHEA:36683"/>
        <dbReference type="Rhea" id="RHEA-COMP:10131"/>
        <dbReference type="Rhea" id="RHEA-COMP:11032"/>
        <dbReference type="ChEBI" id="CHEBI:29950"/>
        <dbReference type="ChEBI" id="CHEBI:57287"/>
        <dbReference type="ChEBI" id="CHEBI:57379"/>
        <dbReference type="ChEBI" id="CHEBI:74151"/>
        <dbReference type="EC" id="2.3.1.225"/>
    </reaction>
</comment>
<dbReference type="GO" id="GO:0005794">
    <property type="term" value="C:Golgi apparatus"/>
    <property type="evidence" value="ECO:0007669"/>
    <property type="project" value="TreeGrafter"/>
</dbReference>
<proteinExistence type="inferred from homology"/>